<dbReference type="Proteomes" id="UP001524587">
    <property type="component" value="Unassembled WGS sequence"/>
</dbReference>
<name>A0ABT1W5K1_9PROT</name>
<proteinExistence type="predicted"/>
<evidence type="ECO:0000313" key="2">
    <source>
        <dbReference type="Proteomes" id="UP001524587"/>
    </source>
</evidence>
<evidence type="ECO:0000313" key="1">
    <source>
        <dbReference type="EMBL" id="MCQ8278018.1"/>
    </source>
</evidence>
<comment type="caution">
    <text evidence="1">The sequence shown here is derived from an EMBL/GenBank/DDBJ whole genome shotgun (WGS) entry which is preliminary data.</text>
</comment>
<gene>
    <name evidence="1" type="ORF">NFI95_06110</name>
</gene>
<dbReference type="EMBL" id="JAMSKV010000004">
    <property type="protein sequence ID" value="MCQ8278018.1"/>
    <property type="molecule type" value="Genomic_DNA"/>
</dbReference>
<organism evidence="1 2">
    <name type="scientific">Endosaccharibacter trunci</name>
    <dbReference type="NCBI Taxonomy" id="2812733"/>
    <lineage>
        <taxon>Bacteria</taxon>
        <taxon>Pseudomonadati</taxon>
        <taxon>Pseudomonadota</taxon>
        <taxon>Alphaproteobacteria</taxon>
        <taxon>Acetobacterales</taxon>
        <taxon>Acetobacteraceae</taxon>
        <taxon>Endosaccharibacter</taxon>
    </lineage>
</organism>
<keyword evidence="2" id="KW-1185">Reference proteome</keyword>
<dbReference type="RefSeq" id="WP_422863483.1">
    <property type="nucleotide sequence ID" value="NZ_JAMSKV010000004.1"/>
</dbReference>
<protein>
    <submittedName>
        <fullName evidence="1">Uncharacterized protein</fullName>
    </submittedName>
</protein>
<reference evidence="1 2" key="1">
    <citation type="submission" date="2022-06" db="EMBL/GenBank/DDBJ databases">
        <title>Endosaccharibacter gen. nov., sp. nov., endophytic bacteria isolated from sugarcane.</title>
        <authorList>
            <person name="Pitiwittayakul N."/>
            <person name="Yukphan P."/>
            <person name="Charoenyingcharoen P."/>
            <person name="Tanasupawat S."/>
        </authorList>
    </citation>
    <scope>NUCLEOTIDE SEQUENCE [LARGE SCALE GENOMIC DNA]</scope>
    <source>
        <strain evidence="1 2">KSS8</strain>
    </source>
</reference>
<accession>A0ABT1W5K1</accession>
<sequence length="70" mass="7286">MALFDGSPVLEVVPLENGRFGVRATGGNALGRIVEEFDTENEADNWVAAHSKLSFGGSGILKPGDGQNVA</sequence>